<keyword evidence="3" id="KW-1185">Reference proteome</keyword>
<feature type="domain" description="PaaD zinc beta ribbon" evidence="1">
    <location>
        <begin position="8"/>
        <end position="52"/>
    </location>
</feature>
<name>A0AAE3K8B1_9EURY</name>
<protein>
    <recommendedName>
        <fullName evidence="1">PaaD zinc beta ribbon domain-containing protein</fullName>
    </recommendedName>
</protein>
<comment type="caution">
    <text evidence="2">The sequence shown here is derived from an EMBL/GenBank/DDBJ whole genome shotgun (WGS) entry which is preliminary data.</text>
</comment>
<evidence type="ECO:0000313" key="3">
    <source>
        <dbReference type="Proteomes" id="UP001203207"/>
    </source>
</evidence>
<dbReference type="RefSeq" id="WP_174653783.1">
    <property type="nucleotide sequence ID" value="NZ_JAKRVX010000003.1"/>
</dbReference>
<dbReference type="InterPro" id="IPR056572">
    <property type="entry name" value="Zn_ribbon_PaaD"/>
</dbReference>
<evidence type="ECO:0000313" key="2">
    <source>
        <dbReference type="EMBL" id="MCL9817107.1"/>
    </source>
</evidence>
<organism evidence="2 3">
    <name type="scientific">Natronocalculus amylovorans</name>
    <dbReference type="NCBI Taxonomy" id="2917812"/>
    <lineage>
        <taxon>Archaea</taxon>
        <taxon>Methanobacteriati</taxon>
        <taxon>Methanobacteriota</taxon>
        <taxon>Stenosarchaea group</taxon>
        <taxon>Halobacteria</taxon>
        <taxon>Halobacteriales</taxon>
        <taxon>Haloferacaceae</taxon>
        <taxon>Natronocalculus</taxon>
    </lineage>
</organism>
<sequence>MRFDPSANVDPDAEIECPYCGSTETVQDHPKGTGLCRSQHYCESCQQPFERFG</sequence>
<proteinExistence type="predicted"/>
<evidence type="ECO:0000259" key="1">
    <source>
        <dbReference type="Pfam" id="PF23451"/>
    </source>
</evidence>
<accession>A0AAE3K8B1</accession>
<reference evidence="2" key="1">
    <citation type="journal article" date="2022" name="Syst. Appl. Microbiol.">
        <title>Natronocalculus amylovorans gen. nov., sp. nov., and Natranaeroarchaeum aerophilus sp. nov., dominant culturable amylolytic natronoarchaea from hypersaline soda lakes in southwestern Siberia.</title>
        <authorList>
            <person name="Sorokin D.Y."/>
            <person name="Elcheninov A.G."/>
            <person name="Khizhniak T.V."/>
            <person name="Koenen M."/>
            <person name="Bale N.J."/>
            <person name="Damste J.S.S."/>
            <person name="Kublanov I.V."/>
        </authorList>
    </citation>
    <scope>NUCLEOTIDE SEQUENCE</scope>
    <source>
        <strain evidence="2">AArc-St2</strain>
    </source>
</reference>
<dbReference type="Pfam" id="PF23451">
    <property type="entry name" value="Zn_ribbon_PaaD"/>
    <property type="match status" value="1"/>
</dbReference>
<gene>
    <name evidence="2" type="ORF">AArcSt2_09145</name>
</gene>
<dbReference type="Proteomes" id="UP001203207">
    <property type="component" value="Unassembled WGS sequence"/>
</dbReference>
<dbReference type="EMBL" id="JAKRVX010000003">
    <property type="protein sequence ID" value="MCL9817107.1"/>
    <property type="molecule type" value="Genomic_DNA"/>
</dbReference>
<dbReference type="AlphaFoldDB" id="A0AAE3K8B1"/>
<reference evidence="2" key="2">
    <citation type="submission" date="2022-02" db="EMBL/GenBank/DDBJ databases">
        <authorList>
            <person name="Elcheninov A.G."/>
            <person name="Sorokin D.Y."/>
            <person name="Kublanov I.V."/>
        </authorList>
    </citation>
    <scope>NUCLEOTIDE SEQUENCE</scope>
    <source>
        <strain evidence="2">AArc-St2</strain>
    </source>
</reference>